<dbReference type="OrthoDB" id="10263291at2759"/>
<evidence type="ECO:0000256" key="2">
    <source>
        <dbReference type="ARBA" id="ARBA00005205"/>
    </source>
</evidence>
<dbReference type="AlphaFoldDB" id="A0A9R1U9J0"/>
<dbReference type="InterPro" id="IPR029036">
    <property type="entry name" value="P5CR_dimer"/>
</dbReference>
<dbReference type="NCBIfam" id="TIGR00112">
    <property type="entry name" value="proC"/>
    <property type="match status" value="1"/>
</dbReference>
<dbReference type="GO" id="GO:0055129">
    <property type="term" value="P:L-proline biosynthetic process"/>
    <property type="evidence" value="ECO:0007669"/>
    <property type="project" value="TreeGrafter"/>
</dbReference>
<dbReference type="PANTHER" id="PTHR11645">
    <property type="entry name" value="PYRROLINE-5-CARBOXYLATE REDUCTASE"/>
    <property type="match status" value="1"/>
</dbReference>
<dbReference type="InterPro" id="IPR008927">
    <property type="entry name" value="6-PGluconate_DH-like_C_sf"/>
</dbReference>
<evidence type="ECO:0000313" key="18">
    <source>
        <dbReference type="RefSeq" id="XP_011312417.1"/>
    </source>
</evidence>
<dbReference type="HAMAP" id="MF_01925">
    <property type="entry name" value="P5C_reductase"/>
    <property type="match status" value="1"/>
</dbReference>
<protein>
    <recommendedName>
        <fullName evidence="5 14">Pyrroline-5-carboxylate reductase</fullName>
        <ecNumber evidence="4 14">1.5.1.2</ecNumber>
    </recommendedName>
</protein>
<dbReference type="SUPFAM" id="SSF48179">
    <property type="entry name" value="6-phosphogluconate dehydrogenase C-terminal domain-like"/>
    <property type="match status" value="1"/>
</dbReference>
<comment type="subcellular location">
    <subcellularLocation>
        <location evidence="1">Cytoplasm</location>
    </subcellularLocation>
</comment>
<dbReference type="Pfam" id="PF03807">
    <property type="entry name" value="F420_oxidored"/>
    <property type="match status" value="1"/>
</dbReference>
<keyword evidence="7 14" id="KW-0028">Amino-acid biosynthesis</keyword>
<feature type="domain" description="Pyrroline-5-carboxylate reductase dimerisation" evidence="16">
    <location>
        <begin position="207"/>
        <end position="310"/>
    </location>
</feature>
<evidence type="ECO:0000256" key="9">
    <source>
        <dbReference type="ARBA" id="ARBA00022857"/>
    </source>
</evidence>
<evidence type="ECO:0000256" key="7">
    <source>
        <dbReference type="ARBA" id="ARBA00022605"/>
    </source>
</evidence>
<dbReference type="GO" id="GO:0004735">
    <property type="term" value="F:pyrroline-5-carboxylate reductase activity"/>
    <property type="evidence" value="ECO:0007669"/>
    <property type="project" value="UniProtKB-EC"/>
</dbReference>
<evidence type="ECO:0000256" key="5">
    <source>
        <dbReference type="ARBA" id="ARBA00021413"/>
    </source>
</evidence>
<sequence>MTVGLRATGLMKITRSLRRRLNERNVSDELLGDIEEKARRIPLHIDTNMLKIGFLGGGKMAQALAKGFVKAGLSKGEMILASCLPSDEGSIEAFREIESKTVHTNDAVATHGDVLILSVKPQVVPKILPELKDPEKLVLSIAMGISIETLEKGLPSGTPVIRVMPNTPALVGCGATVFSRGTHVTDEEAEITKRLFSAVGTCQEVDEHLIDPVTALAGSGPAYVYMFIEAMADGAVKMGMPRPLAYKLASQTVLGAGMMVRETGSHPGQLKDDVASPAGSTISAIHELEKNGIRSAVIDAIEAATLRCREFSTKKSY</sequence>
<dbReference type="Proteomes" id="UP000694866">
    <property type="component" value="Unplaced"/>
</dbReference>
<dbReference type="Pfam" id="PF14748">
    <property type="entry name" value="P5CR_dimer"/>
    <property type="match status" value="1"/>
</dbReference>
<dbReference type="FunFam" id="1.10.3730.10:FF:000001">
    <property type="entry name" value="Pyrroline-5-carboxylate reductase"/>
    <property type="match status" value="1"/>
</dbReference>
<comment type="similarity">
    <text evidence="3 14">Belongs to the pyrroline-5-carboxylate reductase family.</text>
</comment>
<dbReference type="CTD" id="42106"/>
<dbReference type="PANTHER" id="PTHR11645:SF62">
    <property type="entry name" value="PYRROLINE-5-CARBOXYLATE REDUCTASE"/>
    <property type="match status" value="1"/>
</dbReference>
<dbReference type="FunFam" id="3.40.50.720:FF:000190">
    <property type="entry name" value="Pyrroline-5-carboxylate reductase"/>
    <property type="match status" value="1"/>
</dbReference>
<dbReference type="GO" id="GO:0005737">
    <property type="term" value="C:cytoplasm"/>
    <property type="evidence" value="ECO:0007669"/>
    <property type="project" value="UniProtKB-SubCell"/>
</dbReference>
<comment type="catalytic activity">
    <reaction evidence="12 14">
        <text>L-proline + NADP(+) = (S)-1-pyrroline-5-carboxylate + NADPH + 2 H(+)</text>
        <dbReference type="Rhea" id="RHEA:14109"/>
        <dbReference type="ChEBI" id="CHEBI:15378"/>
        <dbReference type="ChEBI" id="CHEBI:17388"/>
        <dbReference type="ChEBI" id="CHEBI:57783"/>
        <dbReference type="ChEBI" id="CHEBI:58349"/>
        <dbReference type="ChEBI" id="CHEBI:60039"/>
        <dbReference type="EC" id="1.5.1.2"/>
    </reaction>
</comment>
<dbReference type="InterPro" id="IPR028939">
    <property type="entry name" value="P5C_Rdtase_cat_N"/>
</dbReference>
<evidence type="ECO:0000256" key="4">
    <source>
        <dbReference type="ARBA" id="ARBA00012855"/>
    </source>
</evidence>
<feature type="domain" description="Pyrroline-5-carboxylate reductase catalytic N-terminal" evidence="15">
    <location>
        <begin position="51"/>
        <end position="143"/>
    </location>
</feature>
<dbReference type="RefSeq" id="XP_011312417.1">
    <property type="nucleotide sequence ID" value="XM_011314115.1"/>
</dbReference>
<gene>
    <name evidence="18" type="primary">P5cr-2</name>
</gene>
<dbReference type="EC" id="1.5.1.2" evidence="4 14"/>
<evidence type="ECO:0000256" key="13">
    <source>
        <dbReference type="PIRSR" id="PIRSR000193-1"/>
    </source>
</evidence>
<dbReference type="Gene3D" id="3.40.50.720">
    <property type="entry name" value="NAD(P)-binding Rossmann-like Domain"/>
    <property type="match status" value="1"/>
</dbReference>
<dbReference type="InterPro" id="IPR036291">
    <property type="entry name" value="NAD(P)-bd_dom_sf"/>
</dbReference>
<evidence type="ECO:0000256" key="8">
    <source>
        <dbReference type="ARBA" id="ARBA00022650"/>
    </source>
</evidence>
<comment type="pathway">
    <text evidence="2 14">Amino-acid biosynthesis; L-proline biosynthesis; L-proline from L-glutamate 5-semialdehyde: step 1/1.</text>
</comment>
<keyword evidence="17" id="KW-1185">Reference proteome</keyword>
<evidence type="ECO:0000256" key="1">
    <source>
        <dbReference type="ARBA" id="ARBA00004496"/>
    </source>
</evidence>
<keyword evidence="10 14" id="KW-0560">Oxidoreductase</keyword>
<proteinExistence type="inferred from homology"/>
<comment type="catalytic activity">
    <reaction evidence="11">
        <text>L-proline + NAD(+) = (S)-1-pyrroline-5-carboxylate + NADH + 2 H(+)</text>
        <dbReference type="Rhea" id="RHEA:14105"/>
        <dbReference type="ChEBI" id="CHEBI:15378"/>
        <dbReference type="ChEBI" id="CHEBI:17388"/>
        <dbReference type="ChEBI" id="CHEBI:57540"/>
        <dbReference type="ChEBI" id="CHEBI:57945"/>
        <dbReference type="ChEBI" id="CHEBI:60039"/>
        <dbReference type="EC" id="1.5.1.2"/>
    </reaction>
</comment>
<evidence type="ECO:0000256" key="12">
    <source>
        <dbReference type="ARBA" id="ARBA00052690"/>
    </source>
</evidence>
<dbReference type="PIRSF" id="PIRSF000193">
    <property type="entry name" value="Pyrrol-5-carb_rd"/>
    <property type="match status" value="1"/>
</dbReference>
<organism evidence="17 18">
    <name type="scientific">Fopius arisanus</name>
    <dbReference type="NCBI Taxonomy" id="64838"/>
    <lineage>
        <taxon>Eukaryota</taxon>
        <taxon>Metazoa</taxon>
        <taxon>Ecdysozoa</taxon>
        <taxon>Arthropoda</taxon>
        <taxon>Hexapoda</taxon>
        <taxon>Insecta</taxon>
        <taxon>Pterygota</taxon>
        <taxon>Neoptera</taxon>
        <taxon>Endopterygota</taxon>
        <taxon>Hymenoptera</taxon>
        <taxon>Apocrita</taxon>
        <taxon>Ichneumonoidea</taxon>
        <taxon>Braconidae</taxon>
        <taxon>Opiinae</taxon>
        <taxon>Fopius</taxon>
    </lineage>
</organism>
<dbReference type="KEGG" id="fas:105272168"/>
<feature type="binding site" evidence="13">
    <location>
        <position position="105"/>
    </location>
    <ligand>
        <name>NADPH</name>
        <dbReference type="ChEBI" id="CHEBI:57783"/>
    </ligand>
</feature>
<keyword evidence="8 14" id="KW-0641">Proline biosynthesis</keyword>
<dbReference type="InterPro" id="IPR053790">
    <property type="entry name" value="P5CR-like_CS"/>
</dbReference>
<dbReference type="InterPro" id="IPR000304">
    <property type="entry name" value="Pyrroline-COOH_reductase"/>
</dbReference>
<evidence type="ECO:0000313" key="17">
    <source>
        <dbReference type="Proteomes" id="UP000694866"/>
    </source>
</evidence>
<evidence type="ECO:0000259" key="15">
    <source>
        <dbReference type="Pfam" id="PF03807"/>
    </source>
</evidence>
<evidence type="ECO:0000259" key="16">
    <source>
        <dbReference type="Pfam" id="PF14748"/>
    </source>
</evidence>
<evidence type="ECO:0000256" key="3">
    <source>
        <dbReference type="ARBA" id="ARBA00005525"/>
    </source>
</evidence>
<dbReference type="GeneID" id="105272168"/>
<dbReference type="PROSITE" id="PS00521">
    <property type="entry name" value="P5CR"/>
    <property type="match status" value="1"/>
</dbReference>
<dbReference type="Gene3D" id="1.10.3730.10">
    <property type="entry name" value="ProC C-terminal domain-like"/>
    <property type="match status" value="1"/>
</dbReference>
<accession>A0A9R1U9J0</accession>
<evidence type="ECO:0000256" key="11">
    <source>
        <dbReference type="ARBA" id="ARBA00050547"/>
    </source>
</evidence>
<evidence type="ECO:0000256" key="14">
    <source>
        <dbReference type="RuleBase" id="RU003903"/>
    </source>
</evidence>
<dbReference type="SUPFAM" id="SSF51735">
    <property type="entry name" value="NAD(P)-binding Rossmann-fold domains"/>
    <property type="match status" value="1"/>
</dbReference>
<keyword evidence="6" id="KW-0963">Cytoplasm</keyword>
<evidence type="ECO:0000256" key="10">
    <source>
        <dbReference type="ARBA" id="ARBA00023002"/>
    </source>
</evidence>
<reference evidence="18" key="1">
    <citation type="submission" date="2025-08" db="UniProtKB">
        <authorList>
            <consortium name="RefSeq"/>
        </authorList>
    </citation>
    <scope>IDENTIFICATION</scope>
    <source>
        <strain evidence="18">USDA-PBARC FA_bdor</strain>
        <tissue evidence="18">Whole organism</tissue>
    </source>
</reference>
<keyword evidence="9 13" id="KW-0521">NADP</keyword>
<evidence type="ECO:0000256" key="6">
    <source>
        <dbReference type="ARBA" id="ARBA00022490"/>
    </source>
</evidence>
<name>A0A9R1U9J0_9HYME</name>
<feature type="binding site" evidence="13">
    <location>
        <begin position="55"/>
        <end position="60"/>
    </location>
    <ligand>
        <name>NADP(+)</name>
        <dbReference type="ChEBI" id="CHEBI:58349"/>
    </ligand>
</feature>